<dbReference type="GeneID" id="108925187"/>
<dbReference type="PRINTS" id="PR00452">
    <property type="entry name" value="SH3DOMAIN"/>
</dbReference>
<evidence type="ECO:0000256" key="4">
    <source>
        <dbReference type="ARBA" id="ARBA00040640"/>
    </source>
</evidence>
<dbReference type="GO" id="GO:0039021">
    <property type="term" value="P:pronephric glomerulus development"/>
    <property type="evidence" value="ECO:0007669"/>
    <property type="project" value="Ensembl"/>
</dbReference>
<evidence type="ECO:0000313" key="8">
    <source>
        <dbReference type="Ensembl" id="ENSSFOP00015033818.1"/>
    </source>
</evidence>
<dbReference type="PROSITE" id="PS50002">
    <property type="entry name" value="SH3"/>
    <property type="match status" value="3"/>
</dbReference>
<dbReference type="OrthoDB" id="5340910at2759"/>
<proteinExistence type="predicted"/>
<dbReference type="SUPFAM" id="SSF50044">
    <property type="entry name" value="SH3-domain"/>
    <property type="match status" value="3"/>
</dbReference>
<protein>
    <recommendedName>
        <fullName evidence="4">Osteoclast-stimulating factor 1</fullName>
    </recommendedName>
</protein>
<feature type="compositionally biased region" description="Polar residues" evidence="6">
    <location>
        <begin position="548"/>
        <end position="564"/>
    </location>
</feature>
<dbReference type="CDD" id="cd12054">
    <property type="entry name" value="SH3_CD2AP_2"/>
    <property type="match status" value="1"/>
</dbReference>
<feature type="compositionally biased region" description="Low complexity" evidence="6">
    <location>
        <begin position="189"/>
        <end position="201"/>
    </location>
</feature>
<evidence type="ECO:0000256" key="5">
    <source>
        <dbReference type="PROSITE-ProRule" id="PRU00192"/>
    </source>
</evidence>
<dbReference type="CDD" id="cd12053">
    <property type="entry name" value="SH3_CD2AP_1"/>
    <property type="match status" value="1"/>
</dbReference>
<dbReference type="RefSeq" id="XP_018592497.1">
    <property type="nucleotide sequence ID" value="XM_018736981.2"/>
</dbReference>
<dbReference type="Proteomes" id="UP000694397">
    <property type="component" value="Chromosome 1"/>
</dbReference>
<feature type="domain" description="SH3" evidence="7">
    <location>
        <begin position="274"/>
        <end position="335"/>
    </location>
</feature>
<reference evidence="8" key="3">
    <citation type="submission" date="2025-09" db="UniProtKB">
        <authorList>
            <consortium name="Ensembl"/>
        </authorList>
    </citation>
    <scope>IDENTIFICATION</scope>
</reference>
<dbReference type="InterPro" id="IPR035775">
    <property type="entry name" value="CD2AP_SH3_1"/>
</dbReference>
<feature type="compositionally biased region" description="Basic and acidic residues" evidence="6">
    <location>
        <begin position="570"/>
        <end position="598"/>
    </location>
</feature>
<dbReference type="GO" id="GO:0016477">
    <property type="term" value="P:cell migration"/>
    <property type="evidence" value="ECO:0007669"/>
    <property type="project" value="TreeGrafter"/>
</dbReference>
<dbReference type="InterPro" id="IPR001452">
    <property type="entry name" value="SH3_domain"/>
</dbReference>
<keyword evidence="1 5" id="KW-0728">SH3 domain</keyword>
<dbReference type="InterPro" id="IPR036028">
    <property type="entry name" value="SH3-like_dom_sf"/>
</dbReference>
<dbReference type="InterPro" id="IPR035776">
    <property type="entry name" value="CD2AP_SH_2"/>
</dbReference>
<feature type="region of interest" description="Disordered" evidence="6">
    <location>
        <begin position="345"/>
        <end position="478"/>
    </location>
</feature>
<dbReference type="CTD" id="23607"/>
<feature type="domain" description="SH3" evidence="7">
    <location>
        <begin position="1"/>
        <end position="59"/>
    </location>
</feature>
<dbReference type="AlphaFoldDB" id="A0A8C9SG42"/>
<feature type="domain" description="SH3" evidence="7">
    <location>
        <begin position="110"/>
        <end position="169"/>
    </location>
</feature>
<feature type="compositionally biased region" description="Basic and acidic residues" evidence="6">
    <location>
        <begin position="351"/>
        <end position="360"/>
    </location>
</feature>
<dbReference type="FunFam" id="2.30.30.40:FF:000072">
    <property type="entry name" value="Unconventional Myosin IB"/>
    <property type="match status" value="2"/>
</dbReference>
<dbReference type="Pfam" id="PF14604">
    <property type="entry name" value="SH3_9"/>
    <property type="match status" value="2"/>
</dbReference>
<feature type="compositionally biased region" description="Basic and acidic residues" evidence="6">
    <location>
        <begin position="527"/>
        <end position="542"/>
    </location>
</feature>
<keyword evidence="9" id="KW-1185">Reference proteome</keyword>
<reference evidence="8" key="2">
    <citation type="submission" date="2025-08" db="UniProtKB">
        <authorList>
            <consortium name="Ensembl"/>
        </authorList>
    </citation>
    <scope>IDENTIFICATION</scope>
</reference>
<gene>
    <name evidence="8" type="primary">CD2AP</name>
    <name evidence="8" type="synonym">cd2ap</name>
</gene>
<evidence type="ECO:0000256" key="2">
    <source>
        <dbReference type="ARBA" id="ARBA00023043"/>
    </source>
</evidence>
<feature type="compositionally biased region" description="Pro residues" evidence="6">
    <location>
        <begin position="407"/>
        <end position="433"/>
    </location>
</feature>
<dbReference type="Ensembl" id="ENSSFOT00015034196.2">
    <property type="protein sequence ID" value="ENSSFOP00015033818.1"/>
    <property type="gene ID" value="ENSSFOG00015021587.2"/>
</dbReference>
<feature type="region of interest" description="Disordered" evidence="6">
    <location>
        <begin position="170"/>
        <end position="210"/>
    </location>
</feature>
<dbReference type="FunFam" id="2.30.30.40:FF:000112">
    <property type="entry name" value="SH3 domain-containing kinase-binding protein 1"/>
    <property type="match status" value="1"/>
</dbReference>
<reference evidence="8 9" key="1">
    <citation type="submission" date="2019-04" db="EMBL/GenBank/DDBJ databases">
        <authorList>
            <consortium name="Wellcome Sanger Institute Data Sharing"/>
        </authorList>
    </citation>
    <scope>NUCLEOTIDE SEQUENCE [LARGE SCALE GENOMIC DNA]</scope>
</reference>
<name>A0A8C9SG42_SCLFO</name>
<feature type="region of interest" description="Disordered" evidence="6">
    <location>
        <begin position="496"/>
        <end position="598"/>
    </location>
</feature>
<dbReference type="GO" id="GO:0007015">
    <property type="term" value="P:actin filament organization"/>
    <property type="evidence" value="ECO:0007669"/>
    <property type="project" value="TreeGrafter"/>
</dbReference>
<dbReference type="CDD" id="cd12056">
    <property type="entry name" value="SH3_CD2AP_3"/>
    <property type="match status" value="1"/>
</dbReference>
<feature type="compositionally biased region" description="Basic and acidic residues" evidence="6">
    <location>
        <begin position="377"/>
        <end position="400"/>
    </location>
</feature>
<dbReference type="PANTHER" id="PTHR14167:SF23">
    <property type="entry name" value="CD2-ASSOCIATED PROTEIN"/>
    <property type="match status" value="1"/>
</dbReference>
<dbReference type="Pfam" id="PF07653">
    <property type="entry name" value="SH3_2"/>
    <property type="match status" value="1"/>
</dbReference>
<dbReference type="Gene3D" id="2.30.30.40">
    <property type="entry name" value="SH3 Domains"/>
    <property type="match status" value="3"/>
</dbReference>
<dbReference type="GeneTree" id="ENSGT00940000157566"/>
<evidence type="ECO:0000259" key="7">
    <source>
        <dbReference type="PROSITE" id="PS50002"/>
    </source>
</evidence>
<dbReference type="SMART" id="SM00326">
    <property type="entry name" value="SH3"/>
    <property type="match status" value="3"/>
</dbReference>
<keyword evidence="2" id="KW-0040">ANK repeat</keyword>
<dbReference type="InterPro" id="IPR035777">
    <property type="entry name" value="CD2AP_SH3_3"/>
</dbReference>
<dbReference type="KEGG" id="sfm:108925187"/>
<feature type="region of interest" description="Disordered" evidence="6">
    <location>
        <begin position="229"/>
        <end position="268"/>
    </location>
</feature>
<dbReference type="InterPro" id="IPR050384">
    <property type="entry name" value="Endophilin_SH3RF"/>
</dbReference>
<dbReference type="PANTHER" id="PTHR14167">
    <property type="entry name" value="SH3 DOMAIN-CONTAINING"/>
    <property type="match status" value="1"/>
</dbReference>
<feature type="compositionally biased region" description="Acidic residues" evidence="6">
    <location>
        <begin position="170"/>
        <end position="183"/>
    </location>
</feature>
<evidence type="ECO:0000256" key="6">
    <source>
        <dbReference type="SAM" id="MobiDB-lite"/>
    </source>
</evidence>
<evidence type="ECO:0000313" key="9">
    <source>
        <dbReference type="Proteomes" id="UP000694397"/>
    </source>
</evidence>
<sequence>MVDVVVEHEYEALHDDELTLRPGDVIRNVRKIEEEGWMEGTLNGRRGLFPDNFVKEIKKDTLDGPKEESVVKRDRSSGNVASLVQRMSTYGIPAGGFQPHSHPRTFPKKAKKRQCKVLFEYTPQNEDELELKVGEIIDITEEVEEGWWSGTLHGKFGLFPSNFVKELELSDDEGTSDVTDETDTIAKESSTTGPTTPTSPGTGNGIVTQPKKVRGVGFGDIFKEGSVKLKTRLSSSEPEEKKTDKPLPSLPSAAKPTPLNMTDSVKADGESRAKVKEYCKVVFPFEATNDDELNLKEGDIIHILGKDTGEPGWWRGEVNGKEGVFPDNFVTLISDSEKEVTVLKGSIKVSSKQDTEEKPKKPPPPSKSSASKPEVPGADKKPAQPKPEDKGDKPLLDHRPSTKPAAPLVPPKKPLVPPGKGPSPPLKPGSIPPKRPEKPQATSLSSRSNGEIPTPRPKSDFEPTLPSKPKTLSGDWGEKAAETDFMSFDDFLSTSEKLSHPTASRPKMPGRRLPGQFAVGFSPSRDVSVEKPCKVEDEEHLKPKLPPSNASSLLTHKPSLNSSAVPEPSSDPRPEPKLEPKPKSNTEDRHSEMEDLRAQMKELLLTVELLKTQQTREIADLRSDLNEEKSKRMTLQMEIEKLKKTIKST</sequence>
<comment type="function">
    <text evidence="3">Induces bone resorption, acting probably through a signaling cascade which results in the secretion of factor(s) enhancing osteoclast formation and activity.</text>
</comment>
<organism evidence="8 9">
    <name type="scientific">Scleropages formosus</name>
    <name type="common">Asian bonytongue</name>
    <name type="synonym">Osteoglossum formosum</name>
    <dbReference type="NCBI Taxonomy" id="113540"/>
    <lineage>
        <taxon>Eukaryota</taxon>
        <taxon>Metazoa</taxon>
        <taxon>Chordata</taxon>
        <taxon>Craniata</taxon>
        <taxon>Vertebrata</taxon>
        <taxon>Euteleostomi</taxon>
        <taxon>Actinopterygii</taxon>
        <taxon>Neopterygii</taxon>
        <taxon>Teleostei</taxon>
        <taxon>Osteoglossocephala</taxon>
        <taxon>Osteoglossomorpha</taxon>
        <taxon>Osteoglossiformes</taxon>
        <taxon>Osteoglossidae</taxon>
        <taxon>Scleropages</taxon>
    </lineage>
</organism>
<evidence type="ECO:0000256" key="1">
    <source>
        <dbReference type="ARBA" id="ARBA00022443"/>
    </source>
</evidence>
<feature type="compositionally biased region" description="Polar residues" evidence="6">
    <location>
        <begin position="440"/>
        <end position="451"/>
    </location>
</feature>
<dbReference type="GO" id="GO:0003094">
    <property type="term" value="P:glomerular filtration"/>
    <property type="evidence" value="ECO:0007669"/>
    <property type="project" value="Ensembl"/>
</dbReference>
<accession>A0A8C9SG42</accession>
<evidence type="ECO:0000256" key="3">
    <source>
        <dbReference type="ARBA" id="ARBA00037432"/>
    </source>
</evidence>